<feature type="domain" description="NADP-dependent oxidoreductase" evidence="4">
    <location>
        <begin position="32"/>
        <end position="331"/>
    </location>
</feature>
<evidence type="ECO:0000256" key="1">
    <source>
        <dbReference type="ARBA" id="ARBA00006515"/>
    </source>
</evidence>
<dbReference type="PANTHER" id="PTHR43150">
    <property type="entry name" value="HYPERKINETIC, ISOFORM M"/>
    <property type="match status" value="1"/>
</dbReference>
<evidence type="ECO:0000256" key="3">
    <source>
        <dbReference type="ARBA" id="ARBA00023002"/>
    </source>
</evidence>
<dbReference type="EMBL" id="CP029189">
    <property type="protein sequence ID" value="QES56399.1"/>
    <property type="molecule type" value="Genomic_DNA"/>
</dbReference>
<evidence type="ECO:0000259" key="4">
    <source>
        <dbReference type="Pfam" id="PF00248"/>
    </source>
</evidence>
<comment type="similarity">
    <text evidence="1">Belongs to the shaker potassium channel beta subunit family.</text>
</comment>
<name>A0A5P2DUP9_STRVZ</name>
<dbReference type="Pfam" id="PF00248">
    <property type="entry name" value="Aldo_ket_red"/>
    <property type="match status" value="1"/>
</dbReference>
<proteinExistence type="inferred from homology"/>
<reference evidence="5 6" key="1">
    <citation type="submission" date="2018-05" db="EMBL/GenBank/DDBJ databases">
        <title>Streptomyces venezuelae.</title>
        <authorList>
            <person name="Kim W."/>
            <person name="Lee N."/>
            <person name="Cho B.-K."/>
        </authorList>
    </citation>
    <scope>NUCLEOTIDE SEQUENCE [LARGE SCALE GENOMIC DNA]</scope>
    <source>
        <strain evidence="5 6">ATCC 21018</strain>
    </source>
</reference>
<sequence>MTDTNPYRAEPSRYDSMEYRRTGHSGLKLPAISLGLWHNFGDDRSLESQRAILRRAFDLGITHFDLANNYGPPPGSAELNFGKIFSQDFASYRDELILSTKAGYLMHPGPYGEWGSRKYLLSSLDASLKRMGVDYVDIFYSHRFDPETPLEETMGALASAVRQGKALYVGVSSYTAEQTAEAVRILREMGVRPLIHQPSYSMINRWTEEDGLLDTLEDAGMGCISFAPLAQGMLTGKYLKGIPADSRAAQGKSLNPDLLSDEVLRRLTGLKEIAARRGQSLAQLALKWVLRDDRMTSALIGASSVPQLEENVAALASAPLGEEELKEIDSLAVSTPGTNIWAQRG</sequence>
<dbReference type="Proteomes" id="UP000324101">
    <property type="component" value="Chromosome"/>
</dbReference>
<dbReference type="GO" id="GO:0016491">
    <property type="term" value="F:oxidoreductase activity"/>
    <property type="evidence" value="ECO:0007669"/>
    <property type="project" value="UniProtKB-KW"/>
</dbReference>
<dbReference type="InterPro" id="IPR005399">
    <property type="entry name" value="K_chnl_volt-dep_bsu_KCNAB-rel"/>
</dbReference>
<dbReference type="RefSeq" id="WP_150258999.1">
    <property type="nucleotide sequence ID" value="NZ_CP029189.1"/>
</dbReference>
<protein>
    <submittedName>
        <fullName evidence="5">L-glyceraldehyde 3-phosphate reductase</fullName>
    </submittedName>
</protein>
<dbReference type="InterPro" id="IPR023210">
    <property type="entry name" value="NADP_OxRdtase_dom"/>
</dbReference>
<dbReference type="Gene3D" id="3.20.20.100">
    <property type="entry name" value="NADP-dependent oxidoreductase domain"/>
    <property type="match status" value="1"/>
</dbReference>
<organism evidence="5 6">
    <name type="scientific">Streptomyces venezuelae</name>
    <dbReference type="NCBI Taxonomy" id="54571"/>
    <lineage>
        <taxon>Bacteria</taxon>
        <taxon>Bacillati</taxon>
        <taxon>Actinomycetota</taxon>
        <taxon>Actinomycetes</taxon>
        <taxon>Kitasatosporales</taxon>
        <taxon>Streptomycetaceae</taxon>
        <taxon>Streptomyces</taxon>
    </lineage>
</organism>
<dbReference type="InterPro" id="IPR036812">
    <property type="entry name" value="NAD(P)_OxRdtase_dom_sf"/>
</dbReference>
<keyword evidence="2" id="KW-0521">NADP</keyword>
<dbReference type="NCBIfam" id="NF007388">
    <property type="entry name" value="PRK09912.1"/>
    <property type="match status" value="1"/>
</dbReference>
<dbReference type="SUPFAM" id="SSF51430">
    <property type="entry name" value="NAD(P)-linked oxidoreductase"/>
    <property type="match status" value="1"/>
</dbReference>
<dbReference type="AlphaFoldDB" id="A0A5P2DUP9"/>
<gene>
    <name evidence="5" type="ORF">DEJ51_21305</name>
</gene>
<evidence type="ECO:0000256" key="2">
    <source>
        <dbReference type="ARBA" id="ARBA00022857"/>
    </source>
</evidence>
<dbReference type="OrthoDB" id="9768793at2"/>
<evidence type="ECO:0000313" key="6">
    <source>
        <dbReference type="Proteomes" id="UP000324101"/>
    </source>
</evidence>
<evidence type="ECO:0000313" key="5">
    <source>
        <dbReference type="EMBL" id="QES56399.1"/>
    </source>
</evidence>
<keyword evidence="3" id="KW-0560">Oxidoreductase</keyword>
<accession>A0A5P2DUP9</accession>
<dbReference type="GO" id="GO:0051596">
    <property type="term" value="P:methylglyoxal catabolic process"/>
    <property type="evidence" value="ECO:0007669"/>
    <property type="project" value="TreeGrafter"/>
</dbReference>
<dbReference type="PANTHER" id="PTHR43150:SF4">
    <property type="entry name" value="L-GLYCERALDEHYDE 3-PHOSPHATE REDUCTASE"/>
    <property type="match status" value="1"/>
</dbReference>